<dbReference type="SUPFAM" id="SSF52540">
    <property type="entry name" value="P-loop containing nucleoside triphosphate hydrolases"/>
    <property type="match status" value="1"/>
</dbReference>
<dbReference type="Proteomes" id="UP000233748">
    <property type="component" value="Unassembled WGS sequence"/>
</dbReference>
<reference evidence="3 4" key="1">
    <citation type="submission" date="2017-11" db="EMBL/GenBank/DDBJ databases">
        <title>Xanthomonas prunicola sp. nov., a novel pathogen that affects nectarine (Prunus persica var. nectarine) trees.</title>
        <authorList>
            <person name="Lopez M."/>
            <person name="Lopez-Soriano P."/>
            <person name="Garita-Cambronero J."/>
            <person name="Beltran C."/>
            <person name="Taghouti G."/>
            <person name="Portier P."/>
            <person name="Cubero J."/>
            <person name="Fischer-Le Saux M."/>
            <person name="Marco-Noales E."/>
        </authorList>
    </citation>
    <scope>NUCLEOTIDE SEQUENCE [LARGE SCALE GENOMIC DNA]</scope>
    <source>
        <strain evidence="1 3">CFBP8353</strain>
        <strain evidence="2 4">CFBP8354</strain>
    </source>
</reference>
<proteinExistence type="predicted"/>
<sequence>MQNDHSKGTLNRMPITDAAFVRSFFDLPDDKVESMEAAEFLANFPSGAKIDWATLLESDRVLIVSEAGMGKTFECKRTAESLWNEGRAAFFVELSALASRSIEDGFCPEEQARFDSWKSAQTEHAIFFLDSIDELKLTLSSFDRAIKSVARSLAGHLGRVTIVITTRPVPVDREVIAKHLPVPVVEAQMDPEVAFASVAMREKKPENQEDKAPTWRNVALAPLREKQMREMAKTAGVTDLDRLFEAISSRNAHDFARRPLDFLELCGDWRENGSIRSHCDQVDTAIEIRLRPNKDRDERVSLEPIKAREGAARLALAALLGRKFNIWHGQGGDRASGDGALGPAEVLPDWTGEQLDTLLERGLFGFANYGRVRFYHRSAIEFLAAERLRQLREKGLPDREVAQLLFARTQEGERIVKPAMRPVVAWLAPHDAFIRGQVIKHEPELLFHAGDPESLDVPLRRAALEGYVGRFGKGGWRGQAVPSLQVERFASKDLMADVARLWASGIENPEVRETLLGLIGWGQMKGNADLAHEVAVDALAEIGSRISALVALSRLDDPRLPALLDEIASGVPDCSPLLVQRAVIEFFPSRMSPEQLMKIFARQGSKSRTYSGPITYFTNVVERSPFDADKLLLMQKQLSALVNAGLTWDRSLYRLQSKRQDLVPALLAVCSRRLSDHRCDAALAKGIALSLLLTVDDYEIRGDVKGLRAALSDAPDSVRSGVFWAQDAIARKHHPKSERSTQPRLHHLQWEGGYHPVLQRDELWVLAAIADPQRRSGDRALALEVAIEWTPHKSDPDRWIAQLSATAAGAHELEARVAALGIAYVARREPSDWERKNAAYMEANRRKHAKSIASWRQFHRELCGNPEVAFSDVRVENTLWNFWKAMKNERSAHSQAGWNRGFIERMLSKDLADRFQKAFAAAWRRETPTLQSERNEEDRNTTRVIWGIGLAGIYAEAEDPAWAAKLSAGEVKLACRYALLELNRLPPWLEQLATRHPASVDAVIGRELSQELGKGTDPHGMLLQHVRRSTEPVAHLLLPRVRAWAHKVAVKTRLTDVQRRNMGNAADFMLVHGSPEDAALLRDAAIAATTGRLDPKNVDLWLPILGRLDAEAFVDTLEQLSEPVIPAKNSKVVEWLGALFGHHASLGLSSMSERPDLILRLLRLAHRHVRSENNDPAEGVRSVGSRENAEYARSSLFNVLMEMKGEDASRAKISLSGDPEVSRYRDRIIAIRREKLAEELDAEVLTEREVRELEKNFEISPRTRRQIAHVLAGRLDEIEDNLFRDSSHREGWALYEKERLLRRALSAEFERLARESYIVTQEGVTGDEKETDIRLVSKSNASIQAVIELKVGENGYTIADLQSALREQLMEKYLLPEQRRVGALVISWKGHKTWEDPATGEKVRFDEVIRRLNREAQELAVTLGSDAFLTVRGLDLSPRAFATNPSKKASRQTARKQKK</sequence>
<dbReference type="EMBL" id="PHKV01000015">
    <property type="protein sequence ID" value="PKV10783.1"/>
    <property type="molecule type" value="Genomic_DNA"/>
</dbReference>
<comment type="caution">
    <text evidence="1">The sequence shown here is derived from an EMBL/GenBank/DDBJ whole genome shotgun (WGS) entry which is preliminary data.</text>
</comment>
<name>A0A2N3RE68_9XANT</name>
<keyword evidence="4" id="KW-1185">Reference proteome</keyword>
<accession>A0A2N3RE68</accession>
<evidence type="ECO:0000313" key="2">
    <source>
        <dbReference type="EMBL" id="PKV15047.1"/>
    </source>
</evidence>
<protein>
    <submittedName>
        <fullName evidence="1">Uncharacterized protein</fullName>
    </submittedName>
</protein>
<dbReference type="EMBL" id="PHKW01000014">
    <property type="protein sequence ID" value="PKV15047.1"/>
    <property type="molecule type" value="Genomic_DNA"/>
</dbReference>
<evidence type="ECO:0000313" key="3">
    <source>
        <dbReference type="Proteomes" id="UP000233720"/>
    </source>
</evidence>
<dbReference type="Gene3D" id="3.40.50.300">
    <property type="entry name" value="P-loop containing nucleotide triphosphate hydrolases"/>
    <property type="match status" value="1"/>
</dbReference>
<dbReference type="OrthoDB" id="6398376at2"/>
<evidence type="ECO:0000313" key="4">
    <source>
        <dbReference type="Proteomes" id="UP000233748"/>
    </source>
</evidence>
<dbReference type="RefSeq" id="WP_101365058.1">
    <property type="nucleotide sequence ID" value="NZ_PHKV01000015.1"/>
</dbReference>
<evidence type="ECO:0000313" key="1">
    <source>
        <dbReference type="EMBL" id="PKV10783.1"/>
    </source>
</evidence>
<organism evidence="1 3">
    <name type="scientific">Xanthomonas prunicola</name>
    <dbReference type="NCBI Taxonomy" id="2053930"/>
    <lineage>
        <taxon>Bacteria</taxon>
        <taxon>Pseudomonadati</taxon>
        <taxon>Pseudomonadota</taxon>
        <taxon>Gammaproteobacteria</taxon>
        <taxon>Lysobacterales</taxon>
        <taxon>Lysobacteraceae</taxon>
        <taxon>Xanthomonas</taxon>
    </lineage>
</organism>
<dbReference type="Proteomes" id="UP000233720">
    <property type="component" value="Unassembled WGS sequence"/>
</dbReference>
<gene>
    <name evidence="1" type="ORF">XpruCFBP8353_21575</name>
    <name evidence="2" type="ORF">XpruCFBP8354_21525</name>
</gene>
<dbReference type="InterPro" id="IPR027417">
    <property type="entry name" value="P-loop_NTPase"/>
</dbReference>